<dbReference type="PRINTS" id="PR00081">
    <property type="entry name" value="GDHRDH"/>
</dbReference>
<dbReference type="PANTHER" id="PTHR42879:SF2">
    <property type="entry name" value="3-OXOACYL-[ACYL-CARRIER-PROTEIN] REDUCTASE FABG"/>
    <property type="match status" value="1"/>
</dbReference>
<dbReference type="InterPro" id="IPR002347">
    <property type="entry name" value="SDR_fam"/>
</dbReference>
<dbReference type="GO" id="GO:0016491">
    <property type="term" value="F:oxidoreductase activity"/>
    <property type="evidence" value="ECO:0007669"/>
    <property type="project" value="UniProtKB-KW"/>
</dbReference>
<keyword evidence="4" id="KW-1185">Reference proteome</keyword>
<dbReference type="SUPFAM" id="SSF51735">
    <property type="entry name" value="NAD(P)-binding Rossmann-fold domains"/>
    <property type="match status" value="1"/>
</dbReference>
<keyword evidence="2" id="KW-0560">Oxidoreductase</keyword>
<dbReference type="Pfam" id="PF13561">
    <property type="entry name" value="adh_short_C2"/>
    <property type="match status" value="1"/>
</dbReference>
<name>A0A7W8HI63_9BURK</name>
<dbReference type="PRINTS" id="PR00080">
    <property type="entry name" value="SDRFAMILY"/>
</dbReference>
<dbReference type="InterPro" id="IPR036291">
    <property type="entry name" value="NAD(P)-bd_dom_sf"/>
</dbReference>
<reference evidence="3 4" key="1">
    <citation type="submission" date="2020-08" db="EMBL/GenBank/DDBJ databases">
        <title>Genomic Encyclopedia of Type Strains, Phase IV (KMG-IV): sequencing the most valuable type-strain genomes for metagenomic binning, comparative biology and taxonomic classification.</title>
        <authorList>
            <person name="Goeker M."/>
        </authorList>
    </citation>
    <scope>NUCLEOTIDE SEQUENCE [LARGE SCALE GENOMIC DNA]</scope>
    <source>
        <strain evidence="3 4">DSM 29781</strain>
    </source>
</reference>
<evidence type="ECO:0000256" key="1">
    <source>
        <dbReference type="ARBA" id="ARBA00006484"/>
    </source>
</evidence>
<comment type="caution">
    <text evidence="3">The sequence shown here is derived from an EMBL/GenBank/DDBJ whole genome shotgun (WGS) entry which is preliminary data.</text>
</comment>
<dbReference type="PANTHER" id="PTHR42879">
    <property type="entry name" value="3-OXOACYL-(ACYL-CARRIER-PROTEIN) REDUCTASE"/>
    <property type="match status" value="1"/>
</dbReference>
<dbReference type="RefSeq" id="WP_183966381.1">
    <property type="nucleotide sequence ID" value="NZ_BAABEW010000001.1"/>
</dbReference>
<accession>A0A7W8HI63</accession>
<sequence length="269" mass="28133">MRLKGRTVIVTGAGGGIGRSISTRLASEGAHLALFDVAESVEETAALAREAGAAAGVQVHTARVDVGDAAQVNDAVAAAAARFGALDGLVNNAGLTANLAPITRMSDEAWARELAVNLTGPFYMTRAVLPHMVERGWGRVVNISSGAARGGLFRQAGYSATKSGLLGFTRNVVLEYAQHGITCNAVLPGLIETPVVAKMPQPIKDFALSMTPARRMGRTEEIAALVAFLCSEESAYVNGAEIDIDGGGRLSPMVLGSVREIEARRNYRS</sequence>
<dbReference type="Gene3D" id="3.40.50.720">
    <property type="entry name" value="NAD(P)-binding Rossmann-like Domain"/>
    <property type="match status" value="1"/>
</dbReference>
<evidence type="ECO:0000313" key="4">
    <source>
        <dbReference type="Proteomes" id="UP000532440"/>
    </source>
</evidence>
<evidence type="ECO:0000313" key="3">
    <source>
        <dbReference type="EMBL" id="MBB5271733.1"/>
    </source>
</evidence>
<dbReference type="FunFam" id="3.40.50.720:FF:000173">
    <property type="entry name" value="3-oxoacyl-[acyl-carrier protein] reductase"/>
    <property type="match status" value="1"/>
</dbReference>
<gene>
    <name evidence="3" type="ORF">HNQ70_001743</name>
</gene>
<organism evidence="3 4">
    <name type="scientific">Quisquiliibacterium transsilvanicum</name>
    <dbReference type="NCBI Taxonomy" id="1549638"/>
    <lineage>
        <taxon>Bacteria</taxon>
        <taxon>Pseudomonadati</taxon>
        <taxon>Pseudomonadota</taxon>
        <taxon>Betaproteobacteria</taxon>
        <taxon>Burkholderiales</taxon>
        <taxon>Burkholderiaceae</taxon>
        <taxon>Quisquiliibacterium</taxon>
    </lineage>
</organism>
<protein>
    <submittedName>
        <fullName evidence="3">NAD(P)-dependent dehydrogenase (Short-subunit alcohol dehydrogenase family)</fullName>
    </submittedName>
</protein>
<proteinExistence type="inferred from homology"/>
<dbReference type="InterPro" id="IPR050259">
    <property type="entry name" value="SDR"/>
</dbReference>
<dbReference type="NCBIfam" id="NF009466">
    <property type="entry name" value="PRK12826.1-2"/>
    <property type="match status" value="1"/>
</dbReference>
<dbReference type="EMBL" id="JACHGB010000003">
    <property type="protein sequence ID" value="MBB5271733.1"/>
    <property type="molecule type" value="Genomic_DNA"/>
</dbReference>
<dbReference type="Proteomes" id="UP000532440">
    <property type="component" value="Unassembled WGS sequence"/>
</dbReference>
<dbReference type="AlphaFoldDB" id="A0A7W8HI63"/>
<comment type="similarity">
    <text evidence="1">Belongs to the short-chain dehydrogenases/reductases (SDR) family.</text>
</comment>
<evidence type="ECO:0000256" key="2">
    <source>
        <dbReference type="ARBA" id="ARBA00023002"/>
    </source>
</evidence>